<protein>
    <submittedName>
        <fullName evidence="2">NRXN1</fullName>
    </submittedName>
</protein>
<reference evidence="2" key="1">
    <citation type="submission" date="2017-02" db="UniProtKB">
        <authorList>
            <consortium name="WormBaseParasite"/>
        </authorList>
    </citation>
    <scope>IDENTIFICATION</scope>
</reference>
<dbReference type="AlphaFoldDB" id="A0A0R3QY16"/>
<feature type="region of interest" description="Disordered" evidence="1">
    <location>
        <begin position="36"/>
        <end position="63"/>
    </location>
</feature>
<accession>A0A0R3QY16</accession>
<sequence>LSIGQDSYMHQLEITDDGIHQSSFGYHGRNKLLIQINNKKTSNKQQQSHVDSGNHLPDHSQTK</sequence>
<evidence type="ECO:0000313" key="2">
    <source>
        <dbReference type="WBParaSite" id="BTMF_0001263801-mRNA-1"/>
    </source>
</evidence>
<evidence type="ECO:0000256" key="1">
    <source>
        <dbReference type="SAM" id="MobiDB-lite"/>
    </source>
</evidence>
<dbReference type="WBParaSite" id="BTMF_0001263801-mRNA-1">
    <property type="protein sequence ID" value="BTMF_0001263801-mRNA-1"/>
    <property type="gene ID" value="BTMF_0001263801"/>
</dbReference>
<name>A0A0R3QY16_9BILA</name>
<proteinExistence type="predicted"/>
<organism evidence="2">
    <name type="scientific">Brugia timori</name>
    <dbReference type="NCBI Taxonomy" id="42155"/>
    <lineage>
        <taxon>Eukaryota</taxon>
        <taxon>Metazoa</taxon>
        <taxon>Ecdysozoa</taxon>
        <taxon>Nematoda</taxon>
        <taxon>Chromadorea</taxon>
        <taxon>Rhabditida</taxon>
        <taxon>Spirurina</taxon>
        <taxon>Spiruromorpha</taxon>
        <taxon>Filarioidea</taxon>
        <taxon>Onchocercidae</taxon>
        <taxon>Brugia</taxon>
    </lineage>
</organism>
<feature type="compositionally biased region" description="Polar residues" evidence="1">
    <location>
        <begin position="36"/>
        <end position="51"/>
    </location>
</feature>